<dbReference type="Gene3D" id="2.40.170.20">
    <property type="entry name" value="TonB-dependent receptor, beta-barrel domain"/>
    <property type="match status" value="1"/>
</dbReference>
<evidence type="ECO:0000256" key="10">
    <source>
        <dbReference type="ARBA" id="ARBA00023237"/>
    </source>
</evidence>
<keyword evidence="15" id="KW-0675">Receptor</keyword>
<keyword evidence="6" id="KW-0408">Iron</keyword>
<dbReference type="SUPFAM" id="SSF56935">
    <property type="entry name" value="Porins"/>
    <property type="match status" value="1"/>
</dbReference>
<evidence type="ECO:0000256" key="6">
    <source>
        <dbReference type="ARBA" id="ARBA00023004"/>
    </source>
</evidence>
<dbReference type="PROSITE" id="PS52016">
    <property type="entry name" value="TONB_DEPENDENT_REC_3"/>
    <property type="match status" value="1"/>
</dbReference>
<gene>
    <name evidence="15" type="ORF">AAEY27_20220</name>
</gene>
<keyword evidence="8 12" id="KW-0798">TonB box</keyword>
<proteinExistence type="inferred from homology"/>
<keyword evidence="2 11" id="KW-0813">Transport</keyword>
<keyword evidence="9 11" id="KW-0472">Membrane</keyword>
<evidence type="ECO:0000256" key="7">
    <source>
        <dbReference type="ARBA" id="ARBA00023065"/>
    </source>
</evidence>
<name>A0ABZ3B9S7_9ENTR</name>
<dbReference type="Proteomes" id="UP001466893">
    <property type="component" value="Chromosome"/>
</dbReference>
<dbReference type="EMBL" id="CP151800">
    <property type="protein sequence ID" value="WZV97941.1"/>
    <property type="molecule type" value="Genomic_DNA"/>
</dbReference>
<evidence type="ECO:0000256" key="3">
    <source>
        <dbReference type="ARBA" id="ARBA00022452"/>
    </source>
</evidence>
<protein>
    <submittedName>
        <fullName evidence="15">TonB-dependent receptor</fullName>
    </submittedName>
</protein>
<evidence type="ECO:0000256" key="11">
    <source>
        <dbReference type="PROSITE-ProRule" id="PRU01360"/>
    </source>
</evidence>
<keyword evidence="4" id="KW-0410">Iron transport</keyword>
<keyword evidence="16" id="KW-1185">Reference proteome</keyword>
<evidence type="ECO:0000313" key="16">
    <source>
        <dbReference type="Proteomes" id="UP001466893"/>
    </source>
</evidence>
<dbReference type="InterPro" id="IPR012910">
    <property type="entry name" value="Plug_dom"/>
</dbReference>
<evidence type="ECO:0000256" key="8">
    <source>
        <dbReference type="ARBA" id="ARBA00023077"/>
    </source>
</evidence>
<dbReference type="PANTHER" id="PTHR32552">
    <property type="entry name" value="FERRICHROME IRON RECEPTOR-RELATED"/>
    <property type="match status" value="1"/>
</dbReference>
<evidence type="ECO:0000259" key="14">
    <source>
        <dbReference type="Pfam" id="PF07715"/>
    </source>
</evidence>
<organism evidence="15 16">
    <name type="scientific">Kosakonia calanthes</name>
    <dbReference type="NCBI Taxonomy" id="3139408"/>
    <lineage>
        <taxon>Bacteria</taxon>
        <taxon>Pseudomonadati</taxon>
        <taxon>Pseudomonadota</taxon>
        <taxon>Gammaproteobacteria</taxon>
        <taxon>Enterobacterales</taxon>
        <taxon>Enterobacteriaceae</taxon>
        <taxon>Kosakonia</taxon>
    </lineage>
</organism>
<dbReference type="InterPro" id="IPR036942">
    <property type="entry name" value="Beta-barrel_TonB_sf"/>
</dbReference>
<evidence type="ECO:0000256" key="4">
    <source>
        <dbReference type="ARBA" id="ARBA00022496"/>
    </source>
</evidence>
<dbReference type="Pfam" id="PF07715">
    <property type="entry name" value="Plug"/>
    <property type="match status" value="1"/>
</dbReference>
<evidence type="ECO:0000256" key="12">
    <source>
        <dbReference type="RuleBase" id="RU003357"/>
    </source>
</evidence>
<accession>A0ABZ3B9S7</accession>
<feature type="domain" description="TonB-dependent receptor plug" evidence="14">
    <location>
        <begin position="45"/>
        <end position="152"/>
    </location>
</feature>
<evidence type="ECO:0000259" key="13">
    <source>
        <dbReference type="Pfam" id="PF00593"/>
    </source>
</evidence>
<dbReference type="Pfam" id="PF00593">
    <property type="entry name" value="TonB_dep_Rec_b-barrel"/>
    <property type="match status" value="1"/>
</dbReference>
<dbReference type="RefSeq" id="WP_342322571.1">
    <property type="nucleotide sequence ID" value="NZ_CP151800.1"/>
</dbReference>
<evidence type="ECO:0000256" key="2">
    <source>
        <dbReference type="ARBA" id="ARBA00022448"/>
    </source>
</evidence>
<evidence type="ECO:0000256" key="9">
    <source>
        <dbReference type="ARBA" id="ARBA00023136"/>
    </source>
</evidence>
<evidence type="ECO:0000313" key="15">
    <source>
        <dbReference type="EMBL" id="WZV97941.1"/>
    </source>
</evidence>
<keyword evidence="7" id="KW-0406">Ion transport</keyword>
<evidence type="ECO:0000256" key="1">
    <source>
        <dbReference type="ARBA" id="ARBA00004571"/>
    </source>
</evidence>
<dbReference type="InterPro" id="IPR039426">
    <property type="entry name" value="TonB-dep_rcpt-like"/>
</dbReference>
<keyword evidence="10 11" id="KW-0998">Cell outer membrane</keyword>
<keyword evidence="5 11" id="KW-0812">Transmembrane</keyword>
<reference evidence="15 16" key="1">
    <citation type="submission" date="2024-04" db="EMBL/GenBank/DDBJ databases">
        <title>Kosakonia calanthae sp. nov., a halophilic bacterium isolated from leaves of Calanthe tiplacata.</title>
        <authorList>
            <person name="Wu P."/>
        </authorList>
    </citation>
    <scope>NUCLEOTIDE SEQUENCE [LARGE SCALE GENOMIC DNA]</scope>
    <source>
        <strain evidence="15 16">BYX6</strain>
    </source>
</reference>
<comment type="subcellular location">
    <subcellularLocation>
        <location evidence="1 11">Cell outer membrane</location>
        <topology evidence="1 11">Multi-pass membrane protein</topology>
    </subcellularLocation>
</comment>
<keyword evidence="3 11" id="KW-1134">Transmembrane beta strand</keyword>
<dbReference type="PANTHER" id="PTHR32552:SF81">
    <property type="entry name" value="TONB-DEPENDENT OUTER MEMBRANE RECEPTOR"/>
    <property type="match status" value="1"/>
</dbReference>
<comment type="similarity">
    <text evidence="11 12">Belongs to the TonB-dependent receptor family.</text>
</comment>
<sequence>MEFNIWPAIGWSLLATAQPGFAASEKEDDIIVEGTVNARFVPESNRSLPFTVNHYDALALEQAQIKDAQSLLWQTPGVALNTDGQNPESSIKIRGVGSINQVSNDDTSVVTMLNGVYIPQGNITNRLLDIEQVDILKGPQGTLFGSNSEAGVINIISNKPTERFEGHIGGEWGTRSHAFGEMVVNVPLIDTLSSRLALQYDQQDAALNNQQDGNKPLTEPQNFAGRVSLGWQPDERDTVLFTADRQRQRHNAAAMTLLDGRNEISVPKGAMDDGGNDTTLTLNWQHEWDALLFTSVTGWGRYYHFSAGPSIDARISERLYGTDYDSWGMFSDRQAMFSQEFRLASTPDSPFFWVSGINYLHTGRTHRYNGGWSEVPGWDYDPMNAQIHRRFTYDGIALFGETTFPLTERLELTTGLRHSWEEIGYRARWHANPGYANPGPTMHNDDQSLFEHYFTGRIAVNYLLNDDWNVYATWSRGHKPGGFSNWDTSIASGEPSTPYKAATVDSYEAGAKSLISSLKLEINPALFYSRTRNDHYFALIDPSRSFATVTENVDTESKGAEVSASWKPHADFTLKTGIDYTRATITKLPANSQSGGRTGNRIPDVPLWGASFAANYSHPMQLAALPVVFNANLNYRYSSPREADIGNHFKLSETHLINARLGFKSHWGDAYLWSTNLLNNRSPVFGFDYPALAVEDGGTGRGAHVGTRRQGRVLGVSYQYYF</sequence>
<feature type="domain" description="TonB-dependent receptor-like beta-barrel" evidence="13">
    <location>
        <begin position="272"/>
        <end position="677"/>
    </location>
</feature>
<evidence type="ECO:0000256" key="5">
    <source>
        <dbReference type="ARBA" id="ARBA00022692"/>
    </source>
</evidence>
<dbReference type="InterPro" id="IPR000531">
    <property type="entry name" value="Beta-barrel_TonB"/>
</dbReference>